<dbReference type="EMBL" id="FNCH01000018">
    <property type="protein sequence ID" value="SDH17366.1"/>
    <property type="molecule type" value="Genomic_DNA"/>
</dbReference>
<keyword evidence="2" id="KW-1185">Reference proteome</keyword>
<gene>
    <name evidence="1" type="ORF">SAMN05421827_11845</name>
</gene>
<sequence length="103" mass="11461">MIFLAMLLANRSMSFYKHFNLLKKAFKELLSTPLDLPNPNAKQFLIIPEVCAIELNGAKSSTKSFVNLLPKAKQKGITYSRNPARDQPDFTSLKTRCGTAKAG</sequence>
<organism evidence="1 2">
    <name type="scientific">Pedobacter terrae</name>
    <dbReference type="NCBI Taxonomy" id="405671"/>
    <lineage>
        <taxon>Bacteria</taxon>
        <taxon>Pseudomonadati</taxon>
        <taxon>Bacteroidota</taxon>
        <taxon>Sphingobacteriia</taxon>
        <taxon>Sphingobacteriales</taxon>
        <taxon>Sphingobacteriaceae</taxon>
        <taxon>Pedobacter</taxon>
    </lineage>
</organism>
<evidence type="ECO:0000313" key="1">
    <source>
        <dbReference type="EMBL" id="SDH17366.1"/>
    </source>
</evidence>
<dbReference type="Proteomes" id="UP000199643">
    <property type="component" value="Unassembled WGS sequence"/>
</dbReference>
<protein>
    <submittedName>
        <fullName evidence="1">Uncharacterized protein</fullName>
    </submittedName>
</protein>
<name>A0A1G8A920_9SPHI</name>
<accession>A0A1G8A920</accession>
<evidence type="ECO:0000313" key="2">
    <source>
        <dbReference type="Proteomes" id="UP000199643"/>
    </source>
</evidence>
<proteinExistence type="predicted"/>
<reference evidence="2" key="1">
    <citation type="submission" date="2016-10" db="EMBL/GenBank/DDBJ databases">
        <authorList>
            <person name="Varghese N."/>
            <person name="Submissions S."/>
        </authorList>
    </citation>
    <scope>NUCLEOTIDE SEQUENCE [LARGE SCALE GENOMIC DNA]</scope>
    <source>
        <strain evidence="2">DSM 17933</strain>
    </source>
</reference>
<dbReference type="AlphaFoldDB" id="A0A1G8A920"/>